<sequence>MANISDMRQHVNLPQPNPNLSDPHLGHLQQSFAEHVLKWFPLFDPETASQHLRHARDTGYRQTGASLCVVFLIFTNGAISADNSLYLRSPHDLPGFVYYARAVSMLERLPITSKDLTTLQCRLLVGLYLLFAMRSLEAWTNITQASQNCVLFLKENTCRDASQEYREAFRRIYWYVIAPFKQIRCGLLHVTVELGSNILSRRICYVLETELEACLDMPTSGIRTFQAVVPLPGSRYEEEGMYFLLAISSLRTVMVDVLDAVGYRSATPIVSYNPAVPLELRRQLDEWYCHLPGPLRFRLDSNMLFDSRKAYLRCAYHALIIAATWPFVMPLSQASAHSAQERPKPSHWPTVGPTSNPFQESMPQNVQQRTKSGHGTPTPTSVHLPTDAEIHDVATGRAAAQTCLDTCRSYLIDAEEILMQRSVISHLVVHQYFAFTMILLLDFSGVDPQDGGANVKETRRLERALHNLRHWSVAPFMAESLNEIMRIARAKGLRFV</sequence>
<evidence type="ECO:0000313" key="2">
    <source>
        <dbReference type="EMBL" id="KAK5956367.1"/>
    </source>
</evidence>
<dbReference type="EMBL" id="JAKLMC020000005">
    <property type="protein sequence ID" value="KAK5956367.1"/>
    <property type="molecule type" value="Genomic_DNA"/>
</dbReference>
<name>A0AAN8EQK4_9EURO</name>
<keyword evidence="3" id="KW-1185">Reference proteome</keyword>
<gene>
    <name evidence="2" type="ORF">OHC33_002944</name>
</gene>
<accession>A0AAN8EQK4</accession>
<dbReference type="PANTHER" id="PTHR47785">
    <property type="entry name" value="ZN(II)2CYS6 TRANSCRIPTION FACTOR (EUROFUNG)-RELATED-RELATED"/>
    <property type="match status" value="1"/>
</dbReference>
<evidence type="ECO:0000313" key="3">
    <source>
        <dbReference type="Proteomes" id="UP001316803"/>
    </source>
</evidence>
<evidence type="ECO:0000256" key="1">
    <source>
        <dbReference type="SAM" id="MobiDB-lite"/>
    </source>
</evidence>
<proteinExistence type="predicted"/>
<dbReference type="Proteomes" id="UP001316803">
    <property type="component" value="Unassembled WGS sequence"/>
</dbReference>
<evidence type="ECO:0008006" key="4">
    <source>
        <dbReference type="Google" id="ProtNLM"/>
    </source>
</evidence>
<dbReference type="AlphaFoldDB" id="A0AAN8EQK4"/>
<dbReference type="CDD" id="cd12148">
    <property type="entry name" value="fungal_TF_MHR"/>
    <property type="match status" value="1"/>
</dbReference>
<feature type="compositionally biased region" description="Polar residues" evidence="1">
    <location>
        <begin position="352"/>
        <end position="383"/>
    </location>
</feature>
<feature type="region of interest" description="Disordered" evidence="1">
    <location>
        <begin position="1"/>
        <end position="20"/>
    </location>
</feature>
<dbReference type="InterPro" id="IPR053181">
    <property type="entry name" value="EcdB-like_regulator"/>
</dbReference>
<reference evidence="2 3" key="1">
    <citation type="submission" date="2022-12" db="EMBL/GenBank/DDBJ databases">
        <title>Genomic features and morphological characterization of a novel Knufia sp. strain isolated from spacecraft assembly facility.</title>
        <authorList>
            <person name="Teixeira M."/>
            <person name="Chander A.M."/>
            <person name="Stajich J.E."/>
            <person name="Venkateswaran K."/>
        </authorList>
    </citation>
    <scope>NUCLEOTIDE SEQUENCE [LARGE SCALE GENOMIC DNA]</scope>
    <source>
        <strain evidence="2 3">FJI-L2-BK-P2</strain>
    </source>
</reference>
<comment type="caution">
    <text evidence="2">The sequence shown here is derived from an EMBL/GenBank/DDBJ whole genome shotgun (WGS) entry which is preliminary data.</text>
</comment>
<protein>
    <recommendedName>
        <fullName evidence="4">Transcription factor domain-containing protein</fullName>
    </recommendedName>
</protein>
<feature type="region of interest" description="Disordered" evidence="1">
    <location>
        <begin position="338"/>
        <end position="384"/>
    </location>
</feature>
<organism evidence="2 3">
    <name type="scientific">Knufia fluminis</name>
    <dbReference type="NCBI Taxonomy" id="191047"/>
    <lineage>
        <taxon>Eukaryota</taxon>
        <taxon>Fungi</taxon>
        <taxon>Dikarya</taxon>
        <taxon>Ascomycota</taxon>
        <taxon>Pezizomycotina</taxon>
        <taxon>Eurotiomycetes</taxon>
        <taxon>Chaetothyriomycetidae</taxon>
        <taxon>Chaetothyriales</taxon>
        <taxon>Trichomeriaceae</taxon>
        <taxon>Knufia</taxon>
    </lineage>
</organism>